<dbReference type="GO" id="GO:0003723">
    <property type="term" value="F:RNA binding"/>
    <property type="evidence" value="ECO:0007669"/>
    <property type="project" value="InterPro"/>
</dbReference>
<dbReference type="InterPro" id="IPR018188">
    <property type="entry name" value="RNase_T2_His_AS_1"/>
</dbReference>
<dbReference type="RefSeq" id="WP_115733901.1">
    <property type="nucleotide sequence ID" value="NZ_BAAAVY010000037.1"/>
</dbReference>
<proteinExistence type="inferred from homology"/>
<feature type="signal peptide" evidence="3">
    <location>
        <begin position="1"/>
        <end position="24"/>
    </location>
</feature>
<dbReference type="PROSITE" id="PS00530">
    <property type="entry name" value="RNASE_T2_1"/>
    <property type="match status" value="1"/>
</dbReference>
<dbReference type="CDD" id="cd01062">
    <property type="entry name" value="RNase_T2_prok"/>
    <property type="match status" value="1"/>
</dbReference>
<evidence type="ECO:0000256" key="1">
    <source>
        <dbReference type="ARBA" id="ARBA00007469"/>
    </source>
</evidence>
<dbReference type="SUPFAM" id="SSF55895">
    <property type="entry name" value="Ribonuclease Rh-like"/>
    <property type="match status" value="1"/>
</dbReference>
<dbReference type="PANTHER" id="PTHR11240:SF22">
    <property type="entry name" value="RIBONUCLEASE T2"/>
    <property type="match status" value="1"/>
</dbReference>
<name>A0A380WRF5_AMIAI</name>
<keyword evidence="3" id="KW-0732">Signal</keyword>
<reference evidence="4 5" key="1">
    <citation type="submission" date="2018-06" db="EMBL/GenBank/DDBJ databases">
        <authorList>
            <consortium name="Pathogen Informatics"/>
            <person name="Doyle S."/>
        </authorList>
    </citation>
    <scope>NUCLEOTIDE SEQUENCE [LARGE SCALE GENOMIC DNA]</scope>
    <source>
        <strain evidence="4 5">NCTC10684</strain>
    </source>
</reference>
<evidence type="ECO:0000313" key="5">
    <source>
        <dbReference type="Proteomes" id="UP000254701"/>
    </source>
</evidence>
<dbReference type="PROSITE" id="PS00531">
    <property type="entry name" value="RNASE_T2_2"/>
    <property type="match status" value="1"/>
</dbReference>
<dbReference type="OrthoDB" id="4720638at2"/>
<comment type="similarity">
    <text evidence="1 2">Belongs to the RNase T2 family.</text>
</comment>
<dbReference type="GO" id="GO:0016787">
    <property type="term" value="F:hydrolase activity"/>
    <property type="evidence" value="ECO:0007669"/>
    <property type="project" value="UniProtKB-KW"/>
</dbReference>
<dbReference type="Proteomes" id="UP000254701">
    <property type="component" value="Unassembled WGS sequence"/>
</dbReference>
<dbReference type="PANTHER" id="PTHR11240">
    <property type="entry name" value="RIBONUCLEASE T2"/>
    <property type="match status" value="1"/>
</dbReference>
<accession>A0A380WRF5</accession>
<feature type="chain" id="PRO_5016837948" evidence="3">
    <location>
        <begin position="25"/>
        <end position="237"/>
    </location>
</feature>
<dbReference type="EMBL" id="UFSM01000001">
    <property type="protein sequence ID" value="SUU90886.1"/>
    <property type="molecule type" value="Genomic_DNA"/>
</dbReference>
<evidence type="ECO:0000256" key="3">
    <source>
        <dbReference type="SAM" id="SignalP"/>
    </source>
</evidence>
<dbReference type="GO" id="GO:0033897">
    <property type="term" value="F:ribonuclease T2 activity"/>
    <property type="evidence" value="ECO:0007669"/>
    <property type="project" value="InterPro"/>
</dbReference>
<evidence type="ECO:0000256" key="2">
    <source>
        <dbReference type="RuleBase" id="RU004328"/>
    </source>
</evidence>
<dbReference type="AlphaFoldDB" id="A0A380WRF5"/>
<dbReference type="PROSITE" id="PS51257">
    <property type="entry name" value="PROKAR_LIPOPROTEIN"/>
    <property type="match status" value="1"/>
</dbReference>
<dbReference type="EC" id="3.1.27.6" evidence="4"/>
<dbReference type="InterPro" id="IPR033130">
    <property type="entry name" value="RNase_T2_His_AS_2"/>
</dbReference>
<dbReference type="Pfam" id="PF00445">
    <property type="entry name" value="Ribonuclease_T2"/>
    <property type="match status" value="1"/>
</dbReference>
<evidence type="ECO:0000313" key="4">
    <source>
        <dbReference type="EMBL" id="SUU90886.1"/>
    </source>
</evidence>
<dbReference type="InterPro" id="IPR001568">
    <property type="entry name" value="RNase_T2-like"/>
</dbReference>
<dbReference type="InterPro" id="IPR036430">
    <property type="entry name" value="RNase_T2-like_sf"/>
</dbReference>
<organism evidence="4 5">
    <name type="scientific">Aminobacter aminovorans</name>
    <name type="common">Chelatobacter heintzii</name>
    <dbReference type="NCBI Taxonomy" id="83263"/>
    <lineage>
        <taxon>Bacteria</taxon>
        <taxon>Pseudomonadati</taxon>
        <taxon>Pseudomonadota</taxon>
        <taxon>Alphaproteobacteria</taxon>
        <taxon>Hyphomicrobiales</taxon>
        <taxon>Phyllobacteriaceae</taxon>
        <taxon>Aminobacter</taxon>
    </lineage>
</organism>
<gene>
    <name evidence="4" type="primary">rna</name>
    <name evidence="4" type="ORF">NCTC10684_04146</name>
</gene>
<protein>
    <submittedName>
        <fullName evidence="4">Ribonuclease I</fullName>
        <ecNumber evidence="4">3.1.27.6</ecNumber>
    </submittedName>
</protein>
<dbReference type="InterPro" id="IPR039378">
    <property type="entry name" value="RNase_T2_prok"/>
</dbReference>
<dbReference type="GO" id="GO:0006401">
    <property type="term" value="P:RNA catabolic process"/>
    <property type="evidence" value="ECO:0007669"/>
    <property type="project" value="TreeGrafter"/>
</dbReference>
<keyword evidence="4" id="KW-0378">Hydrolase</keyword>
<sequence>MIRNVLKVALTSAAFALLAACAPAEQSQPSDKTSTETKQAAAVVPRGEGFDFYVLALSWSPSYCEAEGEQANGQQCRAGRPYGFVVHGLWPQYERGFPESCPTGNSDVSSDRLRSLYDLIPSAGLIRHQWRKHGSCSGLGQDDYFKVLRAAREKIEIPKEFKSLESYRTLSPDQAERAFLQSNPQMSAASVAVTCDRRFLREVRICMGKDLAFRACPEIDRRSCRLDRVVMPPVRAR</sequence>
<dbReference type="Gene3D" id="3.90.730.10">
    <property type="entry name" value="Ribonuclease T2-like"/>
    <property type="match status" value="1"/>
</dbReference>